<dbReference type="InterPro" id="IPR016208">
    <property type="entry name" value="Ald_Oxase/xanthine_DH-like"/>
</dbReference>
<evidence type="ECO:0000256" key="9">
    <source>
        <dbReference type="ARBA" id="ARBA00023002"/>
    </source>
</evidence>
<evidence type="ECO:0000256" key="14">
    <source>
        <dbReference type="ARBA" id="ARBA00052415"/>
    </source>
</evidence>
<accession>A0A1B0CHV5</accession>
<dbReference type="Pfam" id="PF02738">
    <property type="entry name" value="MoCoBD_1"/>
    <property type="match status" value="1"/>
</dbReference>
<comment type="cofactor">
    <cofactor evidence="13">
        <name>[2Fe-2S] cluster</name>
        <dbReference type="ChEBI" id="CHEBI:190135"/>
    </cofactor>
</comment>
<dbReference type="PROSITE" id="PS51387">
    <property type="entry name" value="FAD_PCMH"/>
    <property type="match status" value="1"/>
</dbReference>
<keyword evidence="8" id="KW-0479">Metal-binding</keyword>
<dbReference type="GO" id="GO:0005777">
    <property type="term" value="C:peroxisome"/>
    <property type="evidence" value="ECO:0007669"/>
    <property type="project" value="UniProtKB-SubCell"/>
</dbReference>
<dbReference type="InterPro" id="IPR002346">
    <property type="entry name" value="Mopterin_DH_FAD-bd"/>
</dbReference>
<evidence type="ECO:0000256" key="6">
    <source>
        <dbReference type="ARBA" id="ARBA00022505"/>
    </source>
</evidence>
<evidence type="ECO:0000256" key="8">
    <source>
        <dbReference type="ARBA" id="ARBA00022723"/>
    </source>
</evidence>
<evidence type="ECO:0000256" key="4">
    <source>
        <dbReference type="ARBA" id="ARBA00006849"/>
    </source>
</evidence>
<comment type="subcellular location">
    <subcellularLocation>
        <location evidence="3">Peroxisome</location>
    </subcellularLocation>
</comment>
<dbReference type="InterPro" id="IPR005107">
    <property type="entry name" value="CO_DH_flav_C"/>
</dbReference>
<dbReference type="EMBL" id="AJWK01012744">
    <property type="status" value="NOT_ANNOTATED_CDS"/>
    <property type="molecule type" value="Genomic_DNA"/>
</dbReference>
<evidence type="ECO:0000256" key="12">
    <source>
        <dbReference type="ARBA" id="ARBA00023140"/>
    </source>
</evidence>
<keyword evidence="9" id="KW-0560">Oxidoreductase</keyword>
<evidence type="ECO:0000313" key="17">
    <source>
        <dbReference type="EnsemblMetazoa" id="LLOJ004017-PA"/>
    </source>
</evidence>
<dbReference type="Pfam" id="PF01315">
    <property type="entry name" value="Ald_Xan_dh_C"/>
    <property type="match status" value="1"/>
</dbReference>
<dbReference type="SUPFAM" id="SSF54665">
    <property type="entry name" value="CO dehydrogenase molybdoprotein N-domain-like"/>
    <property type="match status" value="1"/>
</dbReference>
<evidence type="ECO:0000256" key="11">
    <source>
        <dbReference type="ARBA" id="ARBA00023014"/>
    </source>
</evidence>
<dbReference type="EnsemblMetazoa" id="LLOJ004017-RA">
    <property type="protein sequence ID" value="LLOJ004017-PA"/>
    <property type="gene ID" value="LLOJ004017"/>
</dbReference>
<comment type="cofactor">
    <cofactor evidence="1">
        <name>Mo-molybdopterin</name>
        <dbReference type="ChEBI" id="CHEBI:71302"/>
    </cofactor>
</comment>
<dbReference type="SUPFAM" id="SSF55447">
    <property type="entry name" value="CO dehydrogenase flavoprotein C-terminal domain-like"/>
    <property type="match status" value="1"/>
</dbReference>
<dbReference type="SMART" id="SM01092">
    <property type="entry name" value="CO_deh_flav_C"/>
    <property type="match status" value="1"/>
</dbReference>
<dbReference type="Proteomes" id="UP000092461">
    <property type="component" value="Unassembled WGS sequence"/>
</dbReference>
<keyword evidence="12" id="KW-0576">Peroxisome</keyword>
<evidence type="ECO:0000256" key="5">
    <source>
        <dbReference type="ARBA" id="ARBA00011738"/>
    </source>
</evidence>
<dbReference type="FunFam" id="3.30.365.10:FF:000008">
    <property type="entry name" value="Aldehyde oxidase1"/>
    <property type="match status" value="1"/>
</dbReference>
<dbReference type="PANTHER" id="PTHR11908">
    <property type="entry name" value="XANTHINE DEHYDROGENASE"/>
    <property type="match status" value="1"/>
</dbReference>
<dbReference type="InterPro" id="IPR037165">
    <property type="entry name" value="AldOxase/xan_DH_Mopterin-bd_sf"/>
</dbReference>
<dbReference type="GO" id="GO:0005506">
    <property type="term" value="F:iron ion binding"/>
    <property type="evidence" value="ECO:0007669"/>
    <property type="project" value="InterPro"/>
</dbReference>
<keyword evidence="6" id="KW-0500">Molybdenum</keyword>
<comment type="cofactor">
    <cofactor evidence="2">
        <name>FAD</name>
        <dbReference type="ChEBI" id="CHEBI:57692"/>
    </cofactor>
</comment>
<keyword evidence="10" id="KW-0408">Iron</keyword>
<sequence length="1380" mass="153179">MIENIMEHISKKTGIDPIDVRLANMPQDSPMRSILLEFVKSVDYGSRKRQIGVFNENNRWKKRGIAIVPMKYPQMFLGTLPAMVSVYHGDGTVAICHGGIEMGQGLNTKVAQVAAKILGVPLESIVFRPVDNMTSANCTVSGASSTSEGICLSVMRACEMILERIRPLREEMNNPSWEDLVQECFIRSIDLTALYVYRAQEIQDYDVWGATCAEVEVDVLTGNVQLLRVDILEDTGESLNPLVDVGQIEGSFVMGIGYWLHEEIVYRPNDGALLTNRTWNYRPPGARDIPVDFRVTFLQKPNPNYVLKSKTTGEPALAMTSVIVFAIREALYSARKDAGLPEWCEIGAPTTPAQIKSHNRPYMLIGGNTGHGVYRRREDLQIFIDITGVEEMKTTMIGDTLEVGSAITLTEFIDFLNEAAALKREFSYCREFVKHLELVAHPAVRNVGTLGGNLSLKHQHPEFPSDIFLLLETVGAFLTTIDSNGIHRAVTVEDFMYKSMTKRILVKVTLPPLPPEKYSLVTFKNMPPHAMINAGFLFKFNPESRPIASAGICYGGINPRFVHATNTENLLASKNLFANETISLLMASLNEELKVDRTLTEAPPDYRKTLAMSLLYKAILSLAPPGRIRESFSSGGTEIHRGLSRGKRKLNASENAILKIEGYHQCAGEVKYVNDLPYMVNEVWAAFVTAKEVLSTVIDIDAKDALRIPGVVAFFTAADIPGANSFMTQVFIEPLQVVEPEEIFCSGKVRYHSQPVGIILAESLDLALKAAELVKITYDTPAERKLMLTVEDVLEAGEDERIINFAKHLEAETQGNDTATTITGNMAFSPQYHFYMEPQTTVCVPILNGMIVHCASHFLHFAQMGIAQVLNIPQNSISMKIEQIGGSFGGKNSKSVHVACAAAVACYHLRRPVRFVTSIEQNMMIIGKRFPVSSYYAVEINKQGIIQKLDCTYCVNMGASRNEGPDQPSIVAYFTNLYNTTTWSLNIRGVLTDLHPHTWFRAPDALEPFAINETVMEHIAKELCLDPLDVRLANLPEDSQMRNILPEFLAQCNFEDRRERVNIFNAANRWRKRGIAFVPMKYKIISTFRYGVLVTVYAIDGSVSVGHGGVEMGQGINTKMAQIAANTLGIPVENVKIEAANTFVNANTSTTGGSQSNDVLGRLVLEACNTILERMKPVREEMLSATWSELVRIAYERNISLAAFVNDMDKDRITYDVWGVSCAEIEVDVLTGDFLLRRVDIAEDVGESLNPNIDVGQIEGAFVMGLGYWLQEKIIRNPETGEILTNRTWNYKPPVARDIPVDFRVSFLKGQNLPAGIIGAKGTGEPAICMSIVAIFALRNALESARKDAGLPYTFIELHAPTTKEDILLLSGTNFSQFQL</sequence>
<dbReference type="InterPro" id="IPR036856">
    <property type="entry name" value="Ald_Oxase/Xan_DH_a/b_sf"/>
</dbReference>
<dbReference type="InterPro" id="IPR000674">
    <property type="entry name" value="Ald_Oxase/Xan_DH_a/b"/>
</dbReference>
<comment type="similarity">
    <text evidence="4">Belongs to the xanthine dehydrogenase family.</text>
</comment>
<keyword evidence="18" id="KW-1185">Reference proteome</keyword>
<dbReference type="FunFam" id="3.30.465.10:FF:000013">
    <property type="entry name" value="Aldehyde oxidase"/>
    <property type="match status" value="1"/>
</dbReference>
<dbReference type="SUPFAM" id="SSF56176">
    <property type="entry name" value="FAD-binding/transporter-associated domain-like"/>
    <property type="match status" value="1"/>
</dbReference>
<dbReference type="InterPro" id="IPR016166">
    <property type="entry name" value="FAD-bd_PCMH"/>
</dbReference>
<evidence type="ECO:0000259" key="16">
    <source>
        <dbReference type="PROSITE" id="PS51387"/>
    </source>
</evidence>
<evidence type="ECO:0000256" key="3">
    <source>
        <dbReference type="ARBA" id="ARBA00004275"/>
    </source>
</evidence>
<dbReference type="VEuPathDB" id="VectorBase:LLONM1_008505"/>
<dbReference type="Pfam" id="PF20256">
    <property type="entry name" value="MoCoBD_2"/>
    <property type="match status" value="2"/>
</dbReference>
<dbReference type="InterPro" id="IPR046867">
    <property type="entry name" value="AldOxase/xan_DH_MoCoBD2"/>
</dbReference>
<dbReference type="Pfam" id="PF00941">
    <property type="entry name" value="FAD_binding_5"/>
    <property type="match status" value="1"/>
</dbReference>
<dbReference type="InterPro" id="IPR036683">
    <property type="entry name" value="CO_DH_flav_C_dom_sf"/>
</dbReference>
<evidence type="ECO:0000256" key="10">
    <source>
        <dbReference type="ARBA" id="ARBA00023004"/>
    </source>
</evidence>
<dbReference type="InterPro" id="IPR016169">
    <property type="entry name" value="FAD-bd_PCMH_sub2"/>
</dbReference>
<dbReference type="EMBL" id="AJWK01012745">
    <property type="status" value="NOT_ANNOTATED_CDS"/>
    <property type="molecule type" value="Genomic_DNA"/>
</dbReference>
<dbReference type="GO" id="GO:0071949">
    <property type="term" value="F:FAD binding"/>
    <property type="evidence" value="ECO:0007669"/>
    <property type="project" value="InterPro"/>
</dbReference>
<protein>
    <recommendedName>
        <fullName evidence="15">Indole-3-acetaldehyde oxidase</fullName>
    </recommendedName>
</protein>
<dbReference type="InterPro" id="IPR008274">
    <property type="entry name" value="AldOxase/xan_DH_MoCoBD1"/>
</dbReference>
<evidence type="ECO:0000313" key="18">
    <source>
        <dbReference type="Proteomes" id="UP000092461"/>
    </source>
</evidence>
<dbReference type="Gene3D" id="3.30.390.50">
    <property type="entry name" value="CO dehydrogenase flavoprotein, C-terminal domain"/>
    <property type="match status" value="1"/>
</dbReference>
<evidence type="ECO:0000256" key="2">
    <source>
        <dbReference type="ARBA" id="ARBA00001974"/>
    </source>
</evidence>
<evidence type="ECO:0000256" key="7">
    <source>
        <dbReference type="ARBA" id="ARBA00022714"/>
    </source>
</evidence>
<dbReference type="GO" id="GO:0050302">
    <property type="term" value="F:indole-3-acetaldehyde oxidase activity"/>
    <property type="evidence" value="ECO:0007669"/>
    <property type="project" value="UniProtKB-EC"/>
</dbReference>
<keyword evidence="7" id="KW-0001">2Fe-2S</keyword>
<dbReference type="FunFam" id="3.30.365.10:FF:000001">
    <property type="entry name" value="Xanthine dehydrogenase oxidase"/>
    <property type="match status" value="1"/>
</dbReference>
<evidence type="ECO:0000256" key="1">
    <source>
        <dbReference type="ARBA" id="ARBA00001924"/>
    </source>
</evidence>
<name>A0A1B0CHV5_LUTLO</name>
<proteinExistence type="inferred from homology"/>
<comment type="catalytic activity">
    <reaction evidence="14">
        <text>indole-3-acetaldehyde + O2 + H2O = (indol-3-yl)acetate + H2O2 + H(+)</text>
        <dbReference type="Rhea" id="RHEA:16277"/>
        <dbReference type="ChEBI" id="CHEBI:15377"/>
        <dbReference type="ChEBI" id="CHEBI:15378"/>
        <dbReference type="ChEBI" id="CHEBI:15379"/>
        <dbReference type="ChEBI" id="CHEBI:16240"/>
        <dbReference type="ChEBI" id="CHEBI:18086"/>
        <dbReference type="ChEBI" id="CHEBI:30854"/>
        <dbReference type="EC" id="1.2.3.7"/>
    </reaction>
</comment>
<dbReference type="SMART" id="SM01008">
    <property type="entry name" value="Ald_Xan_dh_C"/>
    <property type="match status" value="1"/>
</dbReference>
<dbReference type="InterPro" id="IPR036318">
    <property type="entry name" value="FAD-bd_PCMH-like_sf"/>
</dbReference>
<reference evidence="17" key="1">
    <citation type="submission" date="2020-05" db="UniProtKB">
        <authorList>
            <consortium name="EnsemblMetazoa"/>
        </authorList>
    </citation>
    <scope>IDENTIFICATION</scope>
    <source>
        <strain evidence="17">Jacobina</strain>
    </source>
</reference>
<dbReference type="Pfam" id="PF03450">
    <property type="entry name" value="CO_deh_flav_C"/>
    <property type="match status" value="1"/>
</dbReference>
<dbReference type="SUPFAM" id="SSF56003">
    <property type="entry name" value="Molybdenum cofactor-binding domain"/>
    <property type="match status" value="2"/>
</dbReference>
<dbReference type="FunFam" id="3.30.365.10:FF:000002">
    <property type="entry name" value="Xanthine dehydrogenase oxidase"/>
    <property type="match status" value="1"/>
</dbReference>
<dbReference type="VEuPathDB" id="VectorBase:LLOJ004017"/>
<organism evidence="17 18">
    <name type="scientific">Lutzomyia longipalpis</name>
    <name type="common">Sand fly</name>
    <dbReference type="NCBI Taxonomy" id="7200"/>
    <lineage>
        <taxon>Eukaryota</taxon>
        <taxon>Metazoa</taxon>
        <taxon>Ecdysozoa</taxon>
        <taxon>Arthropoda</taxon>
        <taxon>Hexapoda</taxon>
        <taxon>Insecta</taxon>
        <taxon>Pterygota</taxon>
        <taxon>Neoptera</taxon>
        <taxon>Endopterygota</taxon>
        <taxon>Diptera</taxon>
        <taxon>Nematocera</taxon>
        <taxon>Psychodoidea</taxon>
        <taxon>Psychodidae</taxon>
        <taxon>Lutzomyia</taxon>
        <taxon>Lutzomyia</taxon>
    </lineage>
</organism>
<dbReference type="PANTHER" id="PTHR11908:SF132">
    <property type="entry name" value="ALDEHYDE OXIDASE 1-RELATED"/>
    <property type="match status" value="1"/>
</dbReference>
<keyword evidence="11" id="KW-0411">Iron-sulfur</keyword>
<feature type="domain" description="FAD-binding PCMH-type" evidence="16">
    <location>
        <begin position="336"/>
        <end position="515"/>
    </location>
</feature>
<evidence type="ECO:0000256" key="13">
    <source>
        <dbReference type="ARBA" id="ARBA00034078"/>
    </source>
</evidence>
<comment type="subunit">
    <text evidence="5">Homodimer.</text>
</comment>
<dbReference type="Gene3D" id="3.30.365.10">
    <property type="entry name" value="Aldehyde oxidase/xanthine dehydrogenase, molybdopterin binding domain"/>
    <property type="match status" value="7"/>
</dbReference>
<dbReference type="GO" id="GO:0051537">
    <property type="term" value="F:2 iron, 2 sulfur cluster binding"/>
    <property type="evidence" value="ECO:0007669"/>
    <property type="project" value="UniProtKB-KW"/>
</dbReference>
<dbReference type="Gene3D" id="3.90.1170.50">
    <property type="entry name" value="Aldehyde oxidase/xanthine dehydrogenase, a/b hammerhead"/>
    <property type="match status" value="1"/>
</dbReference>
<dbReference type="VEuPathDB" id="VectorBase:LLONM1_006136"/>
<evidence type="ECO:0000256" key="15">
    <source>
        <dbReference type="ARBA" id="ARBA00072265"/>
    </source>
</evidence>
<dbReference type="Gene3D" id="3.30.465.10">
    <property type="match status" value="1"/>
</dbReference>